<dbReference type="PANTHER" id="PTHR11461">
    <property type="entry name" value="SERINE PROTEASE INHIBITOR, SERPIN"/>
    <property type="match status" value="1"/>
</dbReference>
<reference evidence="3" key="1">
    <citation type="submission" date="2025-08" db="UniProtKB">
        <authorList>
            <consortium name="Ensembl"/>
        </authorList>
    </citation>
    <scope>IDENTIFICATION</scope>
</reference>
<dbReference type="InterPro" id="IPR036186">
    <property type="entry name" value="Serpin_sf"/>
</dbReference>
<dbReference type="SUPFAM" id="SSF56574">
    <property type="entry name" value="Serpins"/>
    <property type="match status" value="1"/>
</dbReference>
<feature type="domain" description="Serpin" evidence="2">
    <location>
        <begin position="1"/>
        <end position="248"/>
    </location>
</feature>
<proteinExistence type="inferred from homology"/>
<dbReference type="Gene3D" id="3.30.497.10">
    <property type="entry name" value="Antithrombin, subunit I, domain 2"/>
    <property type="match status" value="2"/>
</dbReference>
<dbReference type="Ensembl" id="ENSCPRT00005013942.1">
    <property type="protein sequence ID" value="ENSCPRP00005011833.1"/>
    <property type="gene ID" value="ENSCPRG00005008438.1"/>
</dbReference>
<accession>A0A7M4EP00</accession>
<evidence type="ECO:0000259" key="2">
    <source>
        <dbReference type="SMART" id="SM00093"/>
    </source>
</evidence>
<dbReference type="GO" id="GO:0005615">
    <property type="term" value="C:extracellular space"/>
    <property type="evidence" value="ECO:0007669"/>
    <property type="project" value="InterPro"/>
</dbReference>
<dbReference type="PANTHER" id="PTHR11461:SF51">
    <property type="entry name" value="SERPIN I2"/>
    <property type="match status" value="1"/>
</dbReference>
<comment type="similarity">
    <text evidence="1">Belongs to the serpin family.</text>
</comment>
<dbReference type="InterPro" id="IPR042178">
    <property type="entry name" value="Serpin_sf_1"/>
</dbReference>
<keyword evidence="4" id="KW-1185">Reference proteome</keyword>
<evidence type="ECO:0000256" key="1">
    <source>
        <dbReference type="RuleBase" id="RU000411"/>
    </source>
</evidence>
<sequence>MVQLGAKGKALFEMNTVLKLQGNEDGEYLKKKKKEFTFNLANALYLQEGFIVKEQDLHSNKEFFQTAIKLVNFQDTKASTEAISTWNFAHLFVFPIGKIKKKIVSTIYFKGHWKQKFRPEAMLEMVLTKRDGSVTKMPMMYFQLRTKIDILTYTCPSVSYQMRLLEVEKLMTVFFLSYSFYRFKIEQKMDFKESLHSLNVREIFSGGCNLSGKTEATQKVSIEVREDGSEAAVSTHKVYMFAQSHRMH</sequence>
<dbReference type="AlphaFoldDB" id="A0A7M4EP00"/>
<dbReference type="InterPro" id="IPR042185">
    <property type="entry name" value="Serpin_sf_2"/>
</dbReference>
<dbReference type="Gene3D" id="2.30.39.10">
    <property type="entry name" value="Alpha-1-antitrypsin, domain 1"/>
    <property type="match status" value="1"/>
</dbReference>
<gene>
    <name evidence="3" type="primary">SERPINI2</name>
</gene>
<name>A0A7M4EP00_CROPO</name>
<dbReference type="Pfam" id="PF00079">
    <property type="entry name" value="Serpin"/>
    <property type="match status" value="2"/>
</dbReference>
<dbReference type="InterPro" id="IPR000215">
    <property type="entry name" value="Serpin_fam"/>
</dbReference>
<protein>
    <submittedName>
        <fullName evidence="3">Serpin family I member 2</fullName>
    </submittedName>
</protein>
<evidence type="ECO:0000313" key="3">
    <source>
        <dbReference type="Ensembl" id="ENSCPRP00005011833.1"/>
    </source>
</evidence>
<dbReference type="InterPro" id="IPR023796">
    <property type="entry name" value="Serpin_dom"/>
</dbReference>
<dbReference type="GeneTree" id="ENSGT00940000161641"/>
<dbReference type="Proteomes" id="UP000594220">
    <property type="component" value="Unplaced"/>
</dbReference>
<organism evidence="3 4">
    <name type="scientific">Crocodylus porosus</name>
    <name type="common">Saltwater crocodile</name>
    <name type="synonym">Estuarine crocodile</name>
    <dbReference type="NCBI Taxonomy" id="8502"/>
    <lineage>
        <taxon>Eukaryota</taxon>
        <taxon>Metazoa</taxon>
        <taxon>Chordata</taxon>
        <taxon>Craniata</taxon>
        <taxon>Vertebrata</taxon>
        <taxon>Euteleostomi</taxon>
        <taxon>Archelosauria</taxon>
        <taxon>Archosauria</taxon>
        <taxon>Crocodylia</taxon>
        <taxon>Longirostres</taxon>
        <taxon>Crocodylidae</taxon>
        <taxon>Crocodylus</taxon>
    </lineage>
</organism>
<dbReference type="SMART" id="SM00093">
    <property type="entry name" value="SERPIN"/>
    <property type="match status" value="1"/>
</dbReference>
<dbReference type="GO" id="GO:0004867">
    <property type="term" value="F:serine-type endopeptidase inhibitor activity"/>
    <property type="evidence" value="ECO:0007669"/>
    <property type="project" value="InterPro"/>
</dbReference>
<evidence type="ECO:0000313" key="4">
    <source>
        <dbReference type="Proteomes" id="UP000594220"/>
    </source>
</evidence>
<reference evidence="3" key="2">
    <citation type="submission" date="2025-09" db="UniProtKB">
        <authorList>
            <consortium name="Ensembl"/>
        </authorList>
    </citation>
    <scope>IDENTIFICATION</scope>
</reference>